<proteinExistence type="predicted"/>
<protein>
    <submittedName>
        <fullName evidence="2">Uncharacterized protein</fullName>
    </submittedName>
</protein>
<gene>
    <name evidence="2" type="ordered locus">Rmar_0904</name>
</gene>
<dbReference type="AlphaFoldDB" id="D0MH13"/>
<organism evidence="2 3">
    <name type="scientific">Rhodothermus marinus (strain ATCC 43812 / DSM 4252 / R-10)</name>
    <name type="common">Rhodothermus obamensis</name>
    <dbReference type="NCBI Taxonomy" id="518766"/>
    <lineage>
        <taxon>Bacteria</taxon>
        <taxon>Pseudomonadati</taxon>
        <taxon>Rhodothermota</taxon>
        <taxon>Rhodothermia</taxon>
        <taxon>Rhodothermales</taxon>
        <taxon>Rhodothermaceae</taxon>
        <taxon>Rhodothermus</taxon>
    </lineage>
</organism>
<dbReference type="EMBL" id="CP001807">
    <property type="protein sequence ID" value="ACY47798.1"/>
    <property type="molecule type" value="Genomic_DNA"/>
</dbReference>
<keyword evidence="3" id="KW-1185">Reference proteome</keyword>
<feature type="region of interest" description="Disordered" evidence="1">
    <location>
        <begin position="96"/>
        <end position="179"/>
    </location>
</feature>
<accession>D0MH13</accession>
<feature type="compositionally biased region" description="Acidic residues" evidence="1">
    <location>
        <begin position="133"/>
        <end position="179"/>
    </location>
</feature>
<sequence length="179" mass="20732">MEPVSDYQPEPERRVGPTVSKDKWINHAKNKLARGYVLIVGTERRNANFYLRGKGYEMCPYDVAQAMIKQGLVVQTGKHHLGLIYELVPEAKAELQQRHRPRTPEPEPDTMETILGGLEDEEEAEAEAVVPDEALDEDLDEELDEDEFDDEEEDDEFDEDEFDEEDFEDEDLEDDEEKD</sequence>
<feature type="compositionally biased region" description="Basic and acidic residues" evidence="1">
    <location>
        <begin position="96"/>
        <end position="105"/>
    </location>
</feature>
<dbReference type="KEGG" id="rmr:Rmar_0904"/>
<dbReference type="HOGENOM" id="CLU_1502343_0_0_10"/>
<evidence type="ECO:0000256" key="1">
    <source>
        <dbReference type="SAM" id="MobiDB-lite"/>
    </source>
</evidence>
<reference evidence="2 3" key="1">
    <citation type="journal article" date="2009" name="Stand. Genomic Sci.">
        <title>Complete genome sequence of Rhodothermus marinus type strain (R-10).</title>
        <authorList>
            <person name="Nolan M."/>
            <person name="Tindall B.J."/>
            <person name="Pomrenke H."/>
            <person name="Lapidus A."/>
            <person name="Copeland A."/>
            <person name="Glavina Del Rio T."/>
            <person name="Lucas S."/>
            <person name="Chen F."/>
            <person name="Tice H."/>
            <person name="Cheng J.F."/>
            <person name="Saunders E."/>
            <person name="Han C."/>
            <person name="Bruce D."/>
            <person name="Goodwin L."/>
            <person name="Chain P."/>
            <person name="Pitluck S."/>
            <person name="Ovchinikova G."/>
            <person name="Pati A."/>
            <person name="Ivanova N."/>
            <person name="Mavromatis K."/>
            <person name="Chen A."/>
            <person name="Palaniappan K."/>
            <person name="Land M."/>
            <person name="Hauser L."/>
            <person name="Chang Y.J."/>
            <person name="Jeffries C.D."/>
            <person name="Brettin T."/>
            <person name="Goker M."/>
            <person name="Bristow J."/>
            <person name="Eisen J.A."/>
            <person name="Markowitz V."/>
            <person name="Hugenholtz P."/>
            <person name="Kyrpides N.C."/>
            <person name="Klenk H.P."/>
            <person name="Detter J.C."/>
        </authorList>
    </citation>
    <scope>NUCLEOTIDE SEQUENCE [LARGE SCALE GENOMIC DNA]</scope>
    <source>
        <strain evidence="3">ATCC 43812 / DSM 4252 / R-10</strain>
    </source>
</reference>
<dbReference type="Proteomes" id="UP000002221">
    <property type="component" value="Chromosome"/>
</dbReference>
<evidence type="ECO:0000313" key="3">
    <source>
        <dbReference type="Proteomes" id="UP000002221"/>
    </source>
</evidence>
<dbReference type="RefSeq" id="WP_012843410.1">
    <property type="nucleotide sequence ID" value="NC_013501.1"/>
</dbReference>
<dbReference type="OrthoDB" id="9929886at2"/>
<evidence type="ECO:0000313" key="2">
    <source>
        <dbReference type="EMBL" id="ACY47798.1"/>
    </source>
</evidence>
<name>D0MH13_RHOM4</name>